<evidence type="ECO:0000256" key="1">
    <source>
        <dbReference type="ARBA" id="ARBA00004424"/>
    </source>
</evidence>
<feature type="transmembrane region" description="Helical" evidence="7">
    <location>
        <begin position="417"/>
        <end position="434"/>
    </location>
</feature>
<comment type="caution">
    <text evidence="8">The sequence shown here is derived from an EMBL/GenBank/DDBJ whole genome shotgun (WGS) entry which is preliminary data.</text>
</comment>
<comment type="subcellular location">
    <subcellularLocation>
        <location evidence="1">Apical cell membrane</location>
        <topology evidence="1">Multi-pass membrane protein</topology>
    </subcellularLocation>
</comment>
<evidence type="ECO:0000256" key="7">
    <source>
        <dbReference type="SAM" id="Phobius"/>
    </source>
</evidence>
<feature type="transmembrane region" description="Helical" evidence="7">
    <location>
        <begin position="483"/>
        <end position="506"/>
    </location>
</feature>
<name>A0A7I8W5S2_9ANNE</name>
<evidence type="ECO:0000256" key="3">
    <source>
        <dbReference type="ARBA" id="ARBA00022475"/>
    </source>
</evidence>
<proteinExistence type="inferred from homology"/>
<evidence type="ECO:0000313" key="8">
    <source>
        <dbReference type="EMBL" id="CAD5123258.1"/>
    </source>
</evidence>
<feature type="transmembrane region" description="Helical" evidence="7">
    <location>
        <begin position="321"/>
        <end position="345"/>
    </location>
</feature>
<feature type="transmembrane region" description="Helical" evidence="7">
    <location>
        <begin position="185"/>
        <end position="206"/>
    </location>
</feature>
<organism evidence="8 9">
    <name type="scientific">Dimorphilus gyrociliatus</name>
    <dbReference type="NCBI Taxonomy" id="2664684"/>
    <lineage>
        <taxon>Eukaryota</taxon>
        <taxon>Metazoa</taxon>
        <taxon>Spiralia</taxon>
        <taxon>Lophotrochozoa</taxon>
        <taxon>Annelida</taxon>
        <taxon>Polychaeta</taxon>
        <taxon>Polychaeta incertae sedis</taxon>
        <taxon>Dinophilidae</taxon>
        <taxon>Dimorphilus</taxon>
    </lineage>
</organism>
<reference evidence="8 9" key="1">
    <citation type="submission" date="2020-08" db="EMBL/GenBank/DDBJ databases">
        <authorList>
            <person name="Hejnol A."/>
        </authorList>
    </citation>
    <scope>NUCLEOTIDE SEQUENCE [LARGE SCALE GENOMIC DNA]</scope>
</reference>
<keyword evidence="3" id="KW-1003">Cell membrane</keyword>
<evidence type="ECO:0000256" key="2">
    <source>
        <dbReference type="ARBA" id="ARBA00005808"/>
    </source>
</evidence>
<dbReference type="GO" id="GO:0005436">
    <property type="term" value="F:sodium:phosphate symporter activity"/>
    <property type="evidence" value="ECO:0007669"/>
    <property type="project" value="InterPro"/>
</dbReference>
<keyword evidence="6 7" id="KW-0472">Membrane</keyword>
<feature type="transmembrane region" description="Helical" evidence="7">
    <location>
        <begin position="153"/>
        <end position="173"/>
    </location>
</feature>
<keyword evidence="9" id="KW-1185">Reference proteome</keyword>
<dbReference type="Proteomes" id="UP000549394">
    <property type="component" value="Unassembled WGS sequence"/>
</dbReference>
<dbReference type="PANTHER" id="PTHR10010:SF46">
    <property type="entry name" value="SODIUM-DEPENDENT PHOSPHATE TRANSPORT PROTEIN 2B"/>
    <property type="match status" value="1"/>
</dbReference>
<keyword evidence="4 7" id="KW-0812">Transmembrane</keyword>
<dbReference type="PANTHER" id="PTHR10010">
    <property type="entry name" value="SOLUTE CARRIER FAMILY 34 SODIUM PHOSPHATE , MEMBER 2-RELATED"/>
    <property type="match status" value="1"/>
</dbReference>
<dbReference type="GO" id="GO:0016324">
    <property type="term" value="C:apical plasma membrane"/>
    <property type="evidence" value="ECO:0007669"/>
    <property type="project" value="UniProtKB-SubCell"/>
</dbReference>
<feature type="transmembrane region" description="Helical" evidence="7">
    <location>
        <begin position="365"/>
        <end position="387"/>
    </location>
</feature>
<evidence type="ECO:0000313" key="9">
    <source>
        <dbReference type="Proteomes" id="UP000549394"/>
    </source>
</evidence>
<evidence type="ECO:0000256" key="5">
    <source>
        <dbReference type="ARBA" id="ARBA00022989"/>
    </source>
</evidence>
<dbReference type="OrthoDB" id="76259at2759"/>
<keyword evidence="5 7" id="KW-1133">Transmembrane helix</keyword>
<evidence type="ECO:0000256" key="4">
    <source>
        <dbReference type="ARBA" id="ARBA00022692"/>
    </source>
</evidence>
<comment type="similarity">
    <text evidence="2">Belongs to the SLC34A transporter family.</text>
</comment>
<accession>A0A7I8W5S2</accession>
<dbReference type="EMBL" id="CAJFCJ010000019">
    <property type="protein sequence ID" value="CAD5123258.1"/>
    <property type="molecule type" value="Genomic_DNA"/>
</dbReference>
<evidence type="ECO:0000256" key="6">
    <source>
        <dbReference type="ARBA" id="ARBA00023136"/>
    </source>
</evidence>
<feature type="transmembrane region" description="Helical" evidence="7">
    <location>
        <begin position="63"/>
        <end position="90"/>
    </location>
</feature>
<dbReference type="NCBIfam" id="NF037997">
    <property type="entry name" value="Na_Pi_symport"/>
    <property type="match status" value="1"/>
</dbReference>
<dbReference type="Pfam" id="PF02690">
    <property type="entry name" value="Na_Pi_cotrans"/>
    <property type="match status" value="2"/>
</dbReference>
<dbReference type="GO" id="GO:0044341">
    <property type="term" value="P:sodium-dependent phosphate transport"/>
    <property type="evidence" value="ECO:0007669"/>
    <property type="project" value="InterPro"/>
</dbReference>
<gene>
    <name evidence="8" type="ORF">DGYR_LOCUS10955</name>
</gene>
<dbReference type="AlphaFoldDB" id="A0A7I8W5S2"/>
<dbReference type="InterPro" id="IPR003841">
    <property type="entry name" value="Na/Pi_transpt"/>
</dbReference>
<sequence length="632" mass="69220">MSFDEKSNCTIDFGSAISNANKVPSNIKECDSINEGEIEDPWALIDPPDNGKPWIEKTFSERLLTILIICAKIVSLLCLLYLFICSLGFLSDAFKLLGGKKASEAFTQNEILSNPIAELVLGILATVLVQSSSTTTSIIVSMVSTEILPLKPAIFMIMGANIGTSVTNTIVSLGHTTNKNEFRRAFAGATVHDMFNWLAVLILLPIEWLSGSVGPWKDDVVGLVNPNGTTIRGCGLLCQITAKMVDALNTDKMDKKEFLKVITKPFTNLFVQIDKKVFEKIAQGTIKSGDKSLLKHEKDNKTYSYLFEKISRGPNGWSDEAVGGVLLVIAIFLLCICLFLIVKLLHSMLKGAVAKAIKTSLNADFPGRLGFVTGYLAIIIGAGMTILVQSSSIFTSAVTPLVGIGVLKIDRVYPLTLGANIGTTFTAILSALASSAKIGIAMQVALCHLFFNIIGICIWYPIPSLRKIPINLSKKLGNITARYRWFPIIYLIIMFFLLPGMIFGISLAGWRVLLGIGLPILIFITAIVIINILQSKAPSILPHKLKNWDAFPRPLKSLEPYHLYLFKPMGKQLKKVKNVIKSNAIYTSCVGVCLKPEDSRQDVENITKDAKDPKGFNEVDNKGYISPKETIL</sequence>
<protein>
    <submittedName>
        <fullName evidence="8">DgyrCDS11614</fullName>
    </submittedName>
</protein>
<feature type="transmembrane region" description="Helical" evidence="7">
    <location>
        <begin position="440"/>
        <end position="462"/>
    </location>
</feature>
<feature type="transmembrane region" description="Helical" evidence="7">
    <location>
        <begin position="512"/>
        <end position="533"/>
    </location>
</feature>